<dbReference type="PANTHER" id="PTHR22100">
    <property type="entry name" value="WINGS APART-LIKE PROTEIN HOMOLOG"/>
    <property type="match status" value="1"/>
</dbReference>
<protein>
    <recommendedName>
        <fullName evidence="5">Hyphally-regulated cell wall protein N-terminal domain-containing protein</fullName>
    </recommendedName>
</protein>
<feature type="compositionally biased region" description="Acidic residues" evidence="1">
    <location>
        <begin position="779"/>
        <end position="803"/>
    </location>
</feature>
<sequence length="803" mass="86928">MKFIKLVLAVIALLAVHESLAWDNFWTKKSHWRGWFNSQSQYRHKIDHHKNQLHHKHHRHHRHRQQICETVSKTAIGNSLGSTGSVRSTTTAGTSTKTTGAIATPTAIEDTSYFPNNLAGNLTRVGFNCSSSRTTQVYQRFNGVFFGDFITSEAEDILGPLAVRGAFSAHAYTVNSNHGANCSDVENSMSGYGLVLGTSGSDYKYSDIHVHGATFLPAGADVSNIVPQDSGCSVYNDRGTGYFNFTQVELNAIAASQQFSVLPPTLHLDSEGVLTRLDDSAIDYDVITFGTCSNCTYNSNFSSPDAIYFGRGNWNGPVGMSWPPQLIINIPVLVDTAITIQGNLPSQNMSVCSTILNLYPADNEGHYSSGSFQLNRNTGGQLGGMTLMPEGDIEDSGTGAFAGQVFANNYHWSGSGVELHDYQAIGGSCLTIDTCIPIFVDDFVHEIPPPPYYNSESVNSMSSSASSSSDESNSSSSEVSSSNSSEDSSSSSEDSSSSSENSSSSSEDSSSSSEDSSSSSEDSSSRDESSNSSEETSSSSSSEESSSSSSSEESSSSSSSEESSSSSSEESNSSSVESNSSSVESNSSSVESSSSSVESSSNSVEISSSSVESSSSEESSISTESSSSSSSISSDISSSSITSNTEKSSIDTESSSSSEDLSSNDSSESNGSQIQHSAECHTHHHHETTTKYQCDQGYDHDEEILFCEDDSHHHHRKEYYLGNDDDNFENDVEFGLYDYNQFDEECDIDHQNGYNDEFEQDDGDYIYNKHKGRKHEENDDKEDDYEYEAEDDDDNEYNEDDEY</sequence>
<dbReference type="EMBL" id="LN719426">
    <property type="protein sequence ID" value="CEP07876.1"/>
    <property type="molecule type" value="Genomic_DNA"/>
</dbReference>
<dbReference type="PANTHER" id="PTHR22100:SF13">
    <property type="entry name" value="WINGS APART-LIKE PROTEIN HOMOLOG"/>
    <property type="match status" value="1"/>
</dbReference>
<feature type="compositionally biased region" description="Low complexity" evidence="1">
    <location>
        <begin position="455"/>
        <end position="522"/>
    </location>
</feature>
<accession>A0A0B7MPR1</accession>
<dbReference type="OrthoDB" id="2286050at2759"/>
<name>A0A0B7MPR1_9FUNG</name>
<feature type="compositionally biased region" description="Low complexity" evidence="1">
    <location>
        <begin position="530"/>
        <end position="672"/>
    </location>
</feature>
<keyword evidence="2" id="KW-0732">Signal</keyword>
<feature type="chain" id="PRO_5002137537" description="Hyphally-regulated cell wall protein N-terminal domain-containing protein" evidence="2">
    <location>
        <begin position="22"/>
        <end position="803"/>
    </location>
</feature>
<evidence type="ECO:0000313" key="3">
    <source>
        <dbReference type="EMBL" id="CEP07876.1"/>
    </source>
</evidence>
<dbReference type="Proteomes" id="UP000054107">
    <property type="component" value="Unassembled WGS sequence"/>
</dbReference>
<dbReference type="AlphaFoldDB" id="A0A0B7MPR1"/>
<reference evidence="3 4" key="1">
    <citation type="submission" date="2014-09" db="EMBL/GenBank/DDBJ databases">
        <authorList>
            <person name="Ellenberger Sabrina"/>
        </authorList>
    </citation>
    <scope>NUCLEOTIDE SEQUENCE [LARGE SCALE GENOMIC DNA]</scope>
    <source>
        <strain evidence="3 4">CBS 412.66</strain>
    </source>
</reference>
<feature type="region of interest" description="Disordered" evidence="1">
    <location>
        <begin position="758"/>
        <end position="803"/>
    </location>
</feature>
<dbReference type="STRING" id="35722.A0A0B7MPR1"/>
<dbReference type="InterPro" id="IPR039874">
    <property type="entry name" value="WAPL"/>
</dbReference>
<evidence type="ECO:0008006" key="5">
    <source>
        <dbReference type="Google" id="ProtNLM"/>
    </source>
</evidence>
<organism evidence="3 4">
    <name type="scientific">Parasitella parasitica</name>
    <dbReference type="NCBI Taxonomy" id="35722"/>
    <lineage>
        <taxon>Eukaryota</taxon>
        <taxon>Fungi</taxon>
        <taxon>Fungi incertae sedis</taxon>
        <taxon>Mucoromycota</taxon>
        <taxon>Mucoromycotina</taxon>
        <taxon>Mucoromycetes</taxon>
        <taxon>Mucorales</taxon>
        <taxon>Mucorineae</taxon>
        <taxon>Mucoraceae</taxon>
        <taxon>Parasitella</taxon>
    </lineage>
</organism>
<gene>
    <name evidence="3" type="primary">PARPA_01185.1 scaffold 1359</name>
</gene>
<evidence type="ECO:0000256" key="2">
    <source>
        <dbReference type="SAM" id="SignalP"/>
    </source>
</evidence>
<feature type="region of interest" description="Disordered" evidence="1">
    <location>
        <begin position="455"/>
        <end position="691"/>
    </location>
</feature>
<keyword evidence="4" id="KW-1185">Reference proteome</keyword>
<evidence type="ECO:0000256" key="1">
    <source>
        <dbReference type="SAM" id="MobiDB-lite"/>
    </source>
</evidence>
<evidence type="ECO:0000313" key="4">
    <source>
        <dbReference type="Proteomes" id="UP000054107"/>
    </source>
</evidence>
<proteinExistence type="predicted"/>
<feature type="signal peptide" evidence="2">
    <location>
        <begin position="1"/>
        <end position="21"/>
    </location>
</feature>